<comment type="caution">
    <text evidence="1">The sequence shown here is derived from an EMBL/GenBank/DDBJ whole genome shotgun (WGS) entry which is preliminary data.</text>
</comment>
<evidence type="ECO:0000313" key="2">
    <source>
        <dbReference type="Proteomes" id="UP001407347"/>
    </source>
</evidence>
<protein>
    <submittedName>
        <fullName evidence="1">Uncharacterized protein</fullName>
    </submittedName>
</protein>
<dbReference type="Proteomes" id="UP001407347">
    <property type="component" value="Unassembled WGS sequence"/>
</dbReference>
<evidence type="ECO:0000313" key="1">
    <source>
        <dbReference type="EMBL" id="MEN3238831.1"/>
    </source>
</evidence>
<dbReference type="RefSeq" id="WP_145984540.1">
    <property type="nucleotide sequence ID" value="NZ_JAQYXP010000008.1"/>
</dbReference>
<name>A0ABV0A502_9HYPH</name>
<gene>
    <name evidence="1" type="ORF">PUR29_35955</name>
</gene>
<sequence>MGGKFVSFDEIIDRPTALLHDLAESIGPIQLENADWTVDAVSHFIDPKHNRSRNLNRSVDENVKPAIDL</sequence>
<organism evidence="1 2">
    <name type="scientific">Methylobacterium ajmalii</name>
    <dbReference type="NCBI Taxonomy" id="2738439"/>
    <lineage>
        <taxon>Bacteria</taxon>
        <taxon>Pseudomonadati</taxon>
        <taxon>Pseudomonadota</taxon>
        <taxon>Alphaproteobacteria</taxon>
        <taxon>Hyphomicrobiales</taxon>
        <taxon>Methylobacteriaceae</taxon>
        <taxon>Methylobacterium</taxon>
    </lineage>
</organism>
<dbReference type="EMBL" id="JAQYXP010000008">
    <property type="protein sequence ID" value="MEN3238831.1"/>
    <property type="molecule type" value="Genomic_DNA"/>
</dbReference>
<keyword evidence="2" id="KW-1185">Reference proteome</keyword>
<reference evidence="1 2" key="1">
    <citation type="journal article" date="2023" name="PLoS ONE">
        <title>Complete genome assembly of Hawai'i environmental nontuberculous mycobacteria reveals unexpected co-isolation with methylobacteria.</title>
        <authorList>
            <person name="Hendrix J."/>
            <person name="Epperson L.E."/>
            <person name="Tong E.I."/>
            <person name="Chan Y.L."/>
            <person name="Hasan N.A."/>
            <person name="Dawrs S.N."/>
            <person name="Norton G.J."/>
            <person name="Virdi R."/>
            <person name="Crooks J.L."/>
            <person name="Chan E.D."/>
            <person name="Honda J.R."/>
            <person name="Strong M."/>
        </authorList>
    </citation>
    <scope>NUCLEOTIDE SEQUENCE [LARGE SCALE GENOMIC DNA]</scope>
    <source>
        <strain evidence="1 2">NJH_HI04-1</strain>
    </source>
</reference>
<proteinExistence type="predicted"/>
<accession>A0ABV0A502</accession>